<dbReference type="InterPro" id="IPR053361">
    <property type="entry name" value="Vulval_dev_neg_regulator"/>
</dbReference>
<keyword evidence="2" id="KW-1185">Reference proteome</keyword>
<dbReference type="OrthoDB" id="6157383at2759"/>
<dbReference type="Proteomes" id="UP000271974">
    <property type="component" value="Unassembled WGS sequence"/>
</dbReference>
<sequence length="913" mass="101407">MVFAELGCRGDFEVCVGAAQLTTPKSKLTCKKVTVKSTKKRPGQTRVTDSKGEAADLESVTLIRQISSSVPCKEWVNYFVFGSIIITKQGCQACFRVCYKDGVVTTTPAPLNTTPLPENCKRYKVLKPTRKLVRDSNNRPVRVTRVVLVREFSKEVCREGVNYFFRKSLFVAHGGCKGIFKVFYAEVTTPAPLTTTEKPAQIVCKKVDVKSVDLKPKRVDVTDSDGSPVDIVHVHVWDQISELKCVEWVNYFYAESFIVAKGGCQATFKVCYKEKKPETTPAPLTTTTPEPVVTTTEAPQIVCEKVDVKSENGRPGRTDVTDSDGNPVHIVHVHVWDQISKIKCVEWVNYFYAESYIVAKKGCQATFKVCYKVKKPETTPAPLTTTTPEPEICKKYIVLEPTRVTVGESNSQPASISSVVLEREISSHVCQQGLNYFFEGADFVVKEGCKGVFTVCYTVKKTTPAPLTTTTEAPQIVCEKVDVKSENGRPGRTDVTDSDGNPVHIVHVHVWDQISKIKCVEWVNYFYAESYIVAKKGCQATFKVCYKVKKPETTPAPLTTTTKAPVVTEPAPSVVCERVDVKSVGGRPSRVDVVDADGNPVHIVHVHVWDQISKIKCVEWVNYFFFEDFIVAKKGCQATFKVCYKVKKPETTPAPLTTTTSEPEICKEYIVLEPTRVTVGESNSQPASISSVVLEREISSHVCQQGLNYFFEGADFVVKEGCKGVFTVCYTVKKTTPAPLTTTTEAPKIACKQVDVKSDNVLPARAEVTDSNGNPVEIVHVHVWDQISQIKCVEWVNYFYFESFVIAKKGCQATFKVCYKEKKPETTPAPLTTTPAKPKTICKPFVLDGSGPEPDIRTIRESGTDGVTITSIKLVKEFSHRVCREWFTFFAAGNLVSAREGCKGVFHVCFEIN</sequence>
<organism evidence="1 2">
    <name type="scientific">Elysia chlorotica</name>
    <name type="common">Eastern emerald elysia</name>
    <name type="synonym">Sea slug</name>
    <dbReference type="NCBI Taxonomy" id="188477"/>
    <lineage>
        <taxon>Eukaryota</taxon>
        <taxon>Metazoa</taxon>
        <taxon>Spiralia</taxon>
        <taxon>Lophotrochozoa</taxon>
        <taxon>Mollusca</taxon>
        <taxon>Gastropoda</taxon>
        <taxon>Heterobranchia</taxon>
        <taxon>Euthyneura</taxon>
        <taxon>Panpulmonata</taxon>
        <taxon>Sacoglossa</taxon>
        <taxon>Placobranchoidea</taxon>
        <taxon>Plakobranchidae</taxon>
        <taxon>Elysia</taxon>
    </lineage>
</organism>
<evidence type="ECO:0000313" key="2">
    <source>
        <dbReference type="Proteomes" id="UP000271974"/>
    </source>
</evidence>
<accession>A0A3S1B7Q0</accession>
<dbReference type="EMBL" id="RQTK01000538">
    <property type="protein sequence ID" value="RUS78003.1"/>
    <property type="molecule type" value="Genomic_DNA"/>
</dbReference>
<dbReference type="InterPro" id="IPR021381">
    <property type="entry name" value="DUF3011"/>
</dbReference>
<gene>
    <name evidence="1" type="ORF">EGW08_014220</name>
</gene>
<name>A0A3S1B7Q0_ELYCH</name>
<dbReference type="AlphaFoldDB" id="A0A3S1B7Q0"/>
<dbReference type="PANTHER" id="PTHR48233">
    <property type="entry name" value="MUCIN 4B, ISOFORM B-RELATED"/>
    <property type="match status" value="1"/>
</dbReference>
<dbReference type="PANTHER" id="PTHR48233:SF4">
    <property type="entry name" value="MUCIN 4B, ISOFORM B-RELATED"/>
    <property type="match status" value="1"/>
</dbReference>
<comment type="caution">
    <text evidence="1">The sequence shown here is derived from an EMBL/GenBank/DDBJ whole genome shotgun (WGS) entry which is preliminary data.</text>
</comment>
<evidence type="ECO:0000313" key="1">
    <source>
        <dbReference type="EMBL" id="RUS78003.1"/>
    </source>
</evidence>
<proteinExistence type="predicted"/>
<reference evidence="1 2" key="1">
    <citation type="submission" date="2019-01" db="EMBL/GenBank/DDBJ databases">
        <title>A draft genome assembly of the solar-powered sea slug Elysia chlorotica.</title>
        <authorList>
            <person name="Cai H."/>
            <person name="Li Q."/>
            <person name="Fang X."/>
            <person name="Li J."/>
            <person name="Curtis N.E."/>
            <person name="Altenburger A."/>
            <person name="Shibata T."/>
            <person name="Feng M."/>
            <person name="Maeda T."/>
            <person name="Schwartz J.A."/>
            <person name="Shigenobu S."/>
            <person name="Lundholm N."/>
            <person name="Nishiyama T."/>
            <person name="Yang H."/>
            <person name="Hasebe M."/>
            <person name="Li S."/>
            <person name="Pierce S.K."/>
            <person name="Wang J."/>
        </authorList>
    </citation>
    <scope>NUCLEOTIDE SEQUENCE [LARGE SCALE GENOMIC DNA]</scope>
    <source>
        <strain evidence="1">EC2010</strain>
        <tissue evidence="1">Whole organism of an adult</tissue>
    </source>
</reference>
<protein>
    <submittedName>
        <fullName evidence="1">Uncharacterized protein</fullName>
    </submittedName>
</protein>
<dbReference type="Pfam" id="PF11218">
    <property type="entry name" value="DUF3011"/>
    <property type="match status" value="3"/>
</dbReference>